<comment type="caution">
    <text evidence="2">The sequence shown here is derived from an EMBL/GenBank/DDBJ whole genome shotgun (WGS) entry which is preliminary data.</text>
</comment>
<evidence type="ECO:0000313" key="3">
    <source>
        <dbReference type="Proteomes" id="UP000807469"/>
    </source>
</evidence>
<dbReference type="Proteomes" id="UP000807469">
    <property type="component" value="Unassembled WGS sequence"/>
</dbReference>
<evidence type="ECO:0000256" key="1">
    <source>
        <dbReference type="SAM" id="SignalP"/>
    </source>
</evidence>
<dbReference type="OrthoDB" id="3061131at2759"/>
<feature type="chain" id="PRO_5040433998" evidence="1">
    <location>
        <begin position="23"/>
        <end position="209"/>
    </location>
</feature>
<sequence>MLFASHQILLLLTFIFSVGIQAVDCGVVTLYYVSRPVPSGFTTISASVEAVGTTIASAIGPGDAGMTRYEIQKIQSKLVFYESDTTVTAVETPFTYTYTMEQGATSVYASVPPFITHQSGAGTEVLYLGIQQNCSLDITQHTGQCVSVDKHPVLVSGDSTSTATTATATFSGQLIPLATLVTSDAKLSRQLMKAPVILLLGAIMTMIAI</sequence>
<reference evidence="2" key="1">
    <citation type="submission" date="2020-11" db="EMBL/GenBank/DDBJ databases">
        <authorList>
            <consortium name="DOE Joint Genome Institute"/>
            <person name="Ahrendt S."/>
            <person name="Riley R."/>
            <person name="Andreopoulos W."/>
            <person name="Labutti K."/>
            <person name="Pangilinan J."/>
            <person name="Ruiz-Duenas F.J."/>
            <person name="Barrasa J.M."/>
            <person name="Sanchez-Garcia M."/>
            <person name="Camarero S."/>
            <person name="Miyauchi S."/>
            <person name="Serrano A."/>
            <person name="Linde D."/>
            <person name="Babiker R."/>
            <person name="Drula E."/>
            <person name="Ayuso-Fernandez I."/>
            <person name="Pacheco R."/>
            <person name="Padilla G."/>
            <person name="Ferreira P."/>
            <person name="Barriuso J."/>
            <person name="Kellner H."/>
            <person name="Castanera R."/>
            <person name="Alfaro M."/>
            <person name="Ramirez L."/>
            <person name="Pisabarro A.G."/>
            <person name="Kuo A."/>
            <person name="Tritt A."/>
            <person name="Lipzen A."/>
            <person name="He G."/>
            <person name="Yan M."/>
            <person name="Ng V."/>
            <person name="Cullen D."/>
            <person name="Martin F."/>
            <person name="Rosso M.-N."/>
            <person name="Henrissat B."/>
            <person name="Hibbett D."/>
            <person name="Martinez A.T."/>
            <person name="Grigoriev I.V."/>
        </authorList>
    </citation>
    <scope>NUCLEOTIDE SEQUENCE</scope>
    <source>
        <strain evidence="2">CIRM-BRFM 674</strain>
    </source>
</reference>
<proteinExistence type="predicted"/>
<organism evidence="2 3">
    <name type="scientific">Pholiota conissans</name>
    <dbReference type="NCBI Taxonomy" id="109636"/>
    <lineage>
        <taxon>Eukaryota</taxon>
        <taxon>Fungi</taxon>
        <taxon>Dikarya</taxon>
        <taxon>Basidiomycota</taxon>
        <taxon>Agaricomycotina</taxon>
        <taxon>Agaricomycetes</taxon>
        <taxon>Agaricomycetidae</taxon>
        <taxon>Agaricales</taxon>
        <taxon>Agaricineae</taxon>
        <taxon>Strophariaceae</taxon>
        <taxon>Pholiota</taxon>
    </lineage>
</organism>
<gene>
    <name evidence="2" type="ORF">BDN70DRAFT_993627</name>
</gene>
<feature type="signal peptide" evidence="1">
    <location>
        <begin position="1"/>
        <end position="22"/>
    </location>
</feature>
<accession>A0A9P5Z2N4</accession>
<protein>
    <submittedName>
        <fullName evidence="2">Uncharacterized protein</fullName>
    </submittedName>
</protein>
<name>A0A9P5Z2N4_9AGAR</name>
<dbReference type="EMBL" id="MU155218">
    <property type="protein sequence ID" value="KAF9479175.1"/>
    <property type="molecule type" value="Genomic_DNA"/>
</dbReference>
<evidence type="ECO:0000313" key="2">
    <source>
        <dbReference type="EMBL" id="KAF9479175.1"/>
    </source>
</evidence>
<keyword evidence="3" id="KW-1185">Reference proteome</keyword>
<dbReference type="AlphaFoldDB" id="A0A9P5Z2N4"/>
<keyword evidence="1" id="KW-0732">Signal</keyword>